<dbReference type="EMBL" id="CP022605">
    <property type="protein sequence ID" value="ASV87916.1"/>
    <property type="molecule type" value="Genomic_DNA"/>
</dbReference>
<dbReference type="Proteomes" id="UP000215256">
    <property type="component" value="Plasmid unnamed1"/>
</dbReference>
<evidence type="ECO:0000256" key="1">
    <source>
        <dbReference type="SAM" id="Phobius"/>
    </source>
</evidence>
<organism evidence="2 3">
    <name type="scientific">Ochrobactrum quorumnocens</name>
    <dbReference type="NCBI Taxonomy" id="271865"/>
    <lineage>
        <taxon>Bacteria</taxon>
        <taxon>Pseudomonadati</taxon>
        <taxon>Pseudomonadota</taxon>
        <taxon>Alphaproteobacteria</taxon>
        <taxon>Hyphomicrobiales</taxon>
        <taxon>Brucellaceae</taxon>
        <taxon>Brucella/Ochrobactrum group</taxon>
        <taxon>Ochrobactrum</taxon>
    </lineage>
</organism>
<reference evidence="2 3" key="1">
    <citation type="submission" date="2017-07" db="EMBL/GenBank/DDBJ databases">
        <title>Phylogenetic study on the rhizospheric bacterium Ochrobactrum sp. A44.</title>
        <authorList>
            <person name="Krzyzanowska D.M."/>
            <person name="Ossowicki A."/>
            <person name="Rajewska M."/>
            <person name="Maciag T."/>
            <person name="Kaczynski Z."/>
            <person name="Czerwicka M."/>
            <person name="Jafra S."/>
        </authorList>
    </citation>
    <scope>NUCLEOTIDE SEQUENCE [LARGE SCALE GENOMIC DNA]</scope>
    <source>
        <strain evidence="2 3">A44</strain>
        <plasmid evidence="2 3">unnamed1</plasmid>
    </source>
</reference>
<name>A0A248UMQ9_9HYPH</name>
<evidence type="ECO:0000313" key="3">
    <source>
        <dbReference type="Proteomes" id="UP000215256"/>
    </source>
</evidence>
<evidence type="ECO:0000313" key="2">
    <source>
        <dbReference type="EMBL" id="ASV87916.1"/>
    </source>
</evidence>
<keyword evidence="1" id="KW-0812">Transmembrane</keyword>
<geneLocation type="plasmid" evidence="2 3">
    <name>unnamed1</name>
</geneLocation>
<feature type="transmembrane region" description="Helical" evidence="1">
    <location>
        <begin position="73"/>
        <end position="90"/>
    </location>
</feature>
<gene>
    <name evidence="2" type="ORF">CES85_3792</name>
</gene>
<keyword evidence="1" id="KW-0472">Membrane</keyword>
<feature type="transmembrane region" description="Helical" evidence="1">
    <location>
        <begin position="23"/>
        <end position="42"/>
    </location>
</feature>
<dbReference type="AlphaFoldDB" id="A0A248UMQ9"/>
<accession>A0A248UMQ9</accession>
<proteinExistence type="predicted"/>
<dbReference type="KEGG" id="och:CES85_3792"/>
<keyword evidence="1" id="KW-1133">Transmembrane helix</keyword>
<sequence>MDVAPQQIAVLHVYLRLVSRDIAFMKTICYLLASFGFGYFYYERYWRWHDCIAEASSSCLTEDGSNLTSGGQLWGIVAAVFLLFALRTILRSRKQ</sequence>
<protein>
    <submittedName>
        <fullName evidence="2">Uncharacterized protein</fullName>
    </submittedName>
</protein>
<keyword evidence="2" id="KW-0614">Plasmid</keyword>